<reference evidence="3" key="1">
    <citation type="journal article" date="2015" name="Nat. Plants">
        <title>Genome expansion of Arabis alpina linked with retrotransposition and reduced symmetric DNA methylation.</title>
        <authorList>
            <person name="Willing E.M."/>
            <person name="Rawat V."/>
            <person name="Mandakova T."/>
            <person name="Maumus F."/>
            <person name="James G.V."/>
            <person name="Nordstroem K.J."/>
            <person name="Becker C."/>
            <person name="Warthmann N."/>
            <person name="Chica C."/>
            <person name="Szarzynska B."/>
            <person name="Zytnicki M."/>
            <person name="Albani M.C."/>
            <person name="Kiefer C."/>
            <person name="Bergonzi S."/>
            <person name="Castaings L."/>
            <person name="Mateos J.L."/>
            <person name="Berns M.C."/>
            <person name="Bujdoso N."/>
            <person name="Piofczyk T."/>
            <person name="de Lorenzo L."/>
            <person name="Barrero-Sicilia C."/>
            <person name="Mateos I."/>
            <person name="Piednoel M."/>
            <person name="Hagmann J."/>
            <person name="Chen-Min-Tao R."/>
            <person name="Iglesias-Fernandez R."/>
            <person name="Schuster S.C."/>
            <person name="Alonso-Blanco C."/>
            <person name="Roudier F."/>
            <person name="Carbonero P."/>
            <person name="Paz-Ares J."/>
            <person name="Davis S.J."/>
            <person name="Pecinka A."/>
            <person name="Quesneville H."/>
            <person name="Colot V."/>
            <person name="Lysak M.A."/>
            <person name="Weigel D."/>
            <person name="Coupland G."/>
            <person name="Schneeberger K."/>
        </authorList>
    </citation>
    <scope>NUCLEOTIDE SEQUENCE [LARGE SCALE GENOMIC DNA]</scope>
    <source>
        <strain evidence="3">cv. Pajares</strain>
    </source>
</reference>
<feature type="region of interest" description="Disordered" evidence="1">
    <location>
        <begin position="548"/>
        <end position="594"/>
    </location>
</feature>
<dbReference type="PANTHER" id="PTHR31099:SF45">
    <property type="entry name" value="DUF1204 DOMAIN-CONTAINING PROTEIN-RELATED"/>
    <property type="match status" value="1"/>
</dbReference>
<organism evidence="2 3">
    <name type="scientific">Arabis alpina</name>
    <name type="common">Alpine rock-cress</name>
    <dbReference type="NCBI Taxonomy" id="50452"/>
    <lineage>
        <taxon>Eukaryota</taxon>
        <taxon>Viridiplantae</taxon>
        <taxon>Streptophyta</taxon>
        <taxon>Embryophyta</taxon>
        <taxon>Tracheophyta</taxon>
        <taxon>Spermatophyta</taxon>
        <taxon>Magnoliopsida</taxon>
        <taxon>eudicotyledons</taxon>
        <taxon>Gunneridae</taxon>
        <taxon>Pentapetalae</taxon>
        <taxon>rosids</taxon>
        <taxon>malvids</taxon>
        <taxon>Brassicales</taxon>
        <taxon>Brassicaceae</taxon>
        <taxon>Arabideae</taxon>
        <taxon>Arabis</taxon>
    </lineage>
</organism>
<dbReference type="EMBL" id="CM002876">
    <property type="protein sequence ID" value="KFK27407.1"/>
    <property type="molecule type" value="Genomic_DNA"/>
</dbReference>
<protein>
    <submittedName>
        <fullName evidence="2">Uncharacterized protein</fullName>
    </submittedName>
</protein>
<evidence type="ECO:0000256" key="1">
    <source>
        <dbReference type="SAM" id="MobiDB-lite"/>
    </source>
</evidence>
<dbReference type="PANTHER" id="PTHR31099">
    <property type="entry name" value="OS06G0165300 PROTEIN"/>
    <property type="match status" value="1"/>
</dbReference>
<feature type="compositionally biased region" description="Basic and acidic residues" evidence="1">
    <location>
        <begin position="295"/>
        <end position="314"/>
    </location>
</feature>
<dbReference type="Gramene" id="KFK27407">
    <property type="protein sequence ID" value="KFK27407"/>
    <property type="gene ID" value="AALP_AA8G379000"/>
</dbReference>
<feature type="region of interest" description="Disordered" evidence="1">
    <location>
        <begin position="245"/>
        <end position="400"/>
    </location>
</feature>
<name>A0A087GC05_ARAAL</name>
<accession>A0A087GC05</accession>
<feature type="region of interest" description="Disordered" evidence="1">
    <location>
        <begin position="36"/>
        <end position="108"/>
    </location>
</feature>
<feature type="compositionally biased region" description="Basic and acidic residues" evidence="1">
    <location>
        <begin position="330"/>
        <end position="389"/>
    </location>
</feature>
<proteinExistence type="predicted"/>
<evidence type="ECO:0000313" key="3">
    <source>
        <dbReference type="Proteomes" id="UP000029120"/>
    </source>
</evidence>
<evidence type="ECO:0000313" key="2">
    <source>
        <dbReference type="EMBL" id="KFK27407.1"/>
    </source>
</evidence>
<dbReference type="AlphaFoldDB" id="A0A087GC05"/>
<dbReference type="Proteomes" id="UP000029120">
    <property type="component" value="Chromosome 8"/>
</dbReference>
<sequence>MSSDSSASVKLNRRRVRIDPDVTLARAYDHMFDASIPTGVPLVGRSDRRSSDASSPEIELIRIDPSSKGSDLSDRVETDDGTSGGDKRSLVNFGNAEPKSPGPSLGHGIRLDDTNDIASSMRTSLVNALNPAGGWEGISILYPQANDRPWSPPPGYMCVYECFIKNGGLCFPIPRLLLQYCHRRRIALSQLTHGLIRTMMAVVVLAAEHGGLVNLDEFEEISSFSPIGNTGDFYIPLEDNSPDLLPYSNKKRSSSRKKKSSTPAKKKAAPTQARSKRSSMVKLNLDVVDSDEELELSRADPPAKRDGLRPEKAPITHGRGKGMMGGLLAESRRVEEARLEKERQKEEARRKLREAEARKKKAEAEARKKQRVEEEKEKSKSAVERKRSAQEALGSGDRIEKMARFNTTGLPVGDGDGSSSSPYDFVFDFRGGGKHISQMLAGYNFLSDARYALDQKNRKRNTQNGELVAVSSRSKEARNKAELEVAKFKDLLNHSQQMNGELIAGQVVGAIRRMDKAAKEGVPIDAAKKEKFEARLTAYNAEADHIVLPPFPVDSSDDEEAEPRRNVALDISSSDNSDEETERAEVDGRMSVAGKTPALTLAEIEEAANNEADKVN</sequence>
<feature type="compositionally biased region" description="Basic residues" evidence="1">
    <location>
        <begin position="249"/>
        <end position="279"/>
    </location>
</feature>
<gene>
    <name evidence="2" type="ordered locus">AALP_Aa8g379000</name>
</gene>
<keyword evidence="3" id="KW-1185">Reference proteome</keyword>